<gene>
    <name evidence="3" type="ORF">GHC57_18275</name>
</gene>
<feature type="domain" description="BsuBI/PstI restriction endonuclease" evidence="1">
    <location>
        <begin position="187"/>
        <end position="346"/>
    </location>
</feature>
<dbReference type="InterPro" id="IPR009528">
    <property type="entry name" value="Restrct_endonuc_II_BsuBI_C"/>
</dbReference>
<evidence type="ECO:0000313" key="4">
    <source>
        <dbReference type="Proteomes" id="UP000434582"/>
    </source>
</evidence>
<name>A0A7X2D502_9PROT</name>
<dbReference type="Gene3D" id="3.40.1350.80">
    <property type="match status" value="1"/>
</dbReference>
<keyword evidence="3" id="KW-0540">Nuclease</keyword>
<evidence type="ECO:0000259" key="1">
    <source>
        <dbReference type="Pfam" id="PF06616"/>
    </source>
</evidence>
<dbReference type="Pfam" id="PF06616">
    <property type="entry name" value="BsuBI_PstI_RE"/>
    <property type="match status" value="1"/>
</dbReference>
<evidence type="ECO:0000313" key="3">
    <source>
        <dbReference type="EMBL" id="MQX38468.1"/>
    </source>
</evidence>
<dbReference type="OrthoDB" id="9798907at2"/>
<accession>A0A7X2D502</accession>
<sequence length="369" mass="39980">MPLSPLPSVAEIHQRLQKIFPEGSPNRANCTWEIAAKTVFVMLYVGAVDGSENWLRPDQVTRMTDAQANETDDDKRQAWAQESIKSSKGEIPGRWYAVNTRESIRDDTIRAGFIANGVVVEREGLATTSPAPRYALTGDFAALFDPNLKGQALDHAIADWQAEHLTAGALARITMVRKGAVAGGEHVLVKFPSGETRRMAPGPSSVISKAVIEVFAPRFLKTPAVVFLSESRNKVVSRDDELASSIGLHIEAQKNLPDIVLADLGPKHPLLVFIEVVATDGPVSKERKKALNDLAKEAGFPPEHVVFATAFLDRSDSAFKKVVGSLAWGSFVWFASEPENLIQLHDGVSQTVAQLAELPGDGTVKADTS</sequence>
<dbReference type="GO" id="GO:0009036">
    <property type="term" value="F:type II site-specific deoxyribonuclease activity"/>
    <property type="evidence" value="ECO:0007669"/>
    <property type="project" value="InterPro"/>
</dbReference>
<keyword evidence="3" id="KW-0378">Hydrolase</keyword>
<proteinExistence type="predicted"/>
<feature type="domain" description="BsuBI/PstI restriction endonuclease HTH" evidence="2">
    <location>
        <begin position="10"/>
        <end position="173"/>
    </location>
</feature>
<dbReference type="RefSeq" id="WP_153346970.1">
    <property type="nucleotide sequence ID" value="NZ_WIVE01000105.1"/>
</dbReference>
<dbReference type="Pfam" id="PF17728">
    <property type="entry name" value="BsuBI_PstI_RE_N"/>
    <property type="match status" value="1"/>
</dbReference>
<reference evidence="3 4" key="1">
    <citation type="submission" date="2019-10" db="EMBL/GenBank/DDBJ databases">
        <title>Draft whole-genome sequence of the purple nonsulfur photosynthetic bacterium Roseospira navarrensis DSM 15114.</title>
        <authorList>
            <person name="Kyndt J.A."/>
            <person name="Meyer T.E."/>
        </authorList>
    </citation>
    <scope>NUCLEOTIDE SEQUENCE [LARGE SCALE GENOMIC DNA]</scope>
    <source>
        <strain evidence="3 4">DSM 15114</strain>
    </source>
</reference>
<dbReference type="InterPro" id="IPR041962">
    <property type="entry name" value="BsuBI/PstI_N_sf"/>
</dbReference>
<dbReference type="InterPro" id="IPR041454">
    <property type="entry name" value="BsuBI/PstI_N"/>
</dbReference>
<dbReference type="AlphaFoldDB" id="A0A7X2D502"/>
<dbReference type="EMBL" id="WIVE01000105">
    <property type="protein sequence ID" value="MQX38468.1"/>
    <property type="molecule type" value="Genomic_DNA"/>
</dbReference>
<protein>
    <submittedName>
        <fullName evidence="3">Restriction endonuclease</fullName>
    </submittedName>
</protein>
<comment type="caution">
    <text evidence="3">The sequence shown here is derived from an EMBL/GenBank/DDBJ whole genome shotgun (WGS) entry which is preliminary data.</text>
</comment>
<dbReference type="InterPro" id="IPR041963">
    <property type="entry name" value="BsuBI/PstI_C_sf"/>
</dbReference>
<dbReference type="GO" id="GO:0000287">
    <property type="term" value="F:magnesium ion binding"/>
    <property type="evidence" value="ECO:0007669"/>
    <property type="project" value="InterPro"/>
</dbReference>
<keyword evidence="3" id="KW-0255">Endonuclease</keyword>
<dbReference type="Gene3D" id="1.10.10.1820">
    <property type="entry name" value="BsuBI/PstI restriction endonuclease-like"/>
    <property type="match status" value="1"/>
</dbReference>
<dbReference type="Proteomes" id="UP000434582">
    <property type="component" value="Unassembled WGS sequence"/>
</dbReference>
<organism evidence="3 4">
    <name type="scientific">Roseospira navarrensis</name>
    <dbReference type="NCBI Taxonomy" id="140058"/>
    <lineage>
        <taxon>Bacteria</taxon>
        <taxon>Pseudomonadati</taxon>
        <taxon>Pseudomonadota</taxon>
        <taxon>Alphaproteobacteria</taxon>
        <taxon>Rhodospirillales</taxon>
        <taxon>Rhodospirillaceae</taxon>
        <taxon>Roseospira</taxon>
    </lineage>
</organism>
<keyword evidence="4" id="KW-1185">Reference proteome</keyword>
<dbReference type="GO" id="GO:0003677">
    <property type="term" value="F:DNA binding"/>
    <property type="evidence" value="ECO:0007669"/>
    <property type="project" value="InterPro"/>
</dbReference>
<evidence type="ECO:0000259" key="2">
    <source>
        <dbReference type="Pfam" id="PF17728"/>
    </source>
</evidence>
<dbReference type="GO" id="GO:0009307">
    <property type="term" value="P:DNA restriction-modification system"/>
    <property type="evidence" value="ECO:0007669"/>
    <property type="project" value="InterPro"/>
</dbReference>